<evidence type="ECO:0000256" key="3">
    <source>
        <dbReference type="ARBA" id="ARBA00023239"/>
    </source>
</evidence>
<reference evidence="8 9" key="1">
    <citation type="submission" date="2019-05" db="EMBL/GenBank/DDBJ databases">
        <authorList>
            <person name="Lee S.D."/>
        </authorList>
    </citation>
    <scope>NUCLEOTIDE SEQUENCE [LARGE SCALE GENOMIC DNA]</scope>
    <source>
        <strain evidence="8 9">YC2-7</strain>
    </source>
</reference>
<dbReference type="InterPro" id="IPR049054">
    <property type="entry name" value="CN_hydtase_beta-like_N"/>
</dbReference>
<evidence type="ECO:0000259" key="6">
    <source>
        <dbReference type="Pfam" id="PF02211"/>
    </source>
</evidence>
<dbReference type="AlphaFoldDB" id="A0A848KKB4"/>
<evidence type="ECO:0000256" key="4">
    <source>
        <dbReference type="ARBA" id="ARBA00044877"/>
    </source>
</evidence>
<evidence type="ECO:0000256" key="2">
    <source>
        <dbReference type="ARBA" id="ARBA00009098"/>
    </source>
</evidence>
<evidence type="ECO:0000313" key="9">
    <source>
        <dbReference type="Proteomes" id="UP000535543"/>
    </source>
</evidence>
<name>A0A848KKB4_9NOCA</name>
<feature type="domain" description="Nitrile hydratase beta subunit" evidence="6">
    <location>
        <begin position="118"/>
        <end position="215"/>
    </location>
</feature>
<reference evidence="8 9" key="2">
    <citation type="submission" date="2020-06" db="EMBL/GenBank/DDBJ databases">
        <title>Antribacter stalactiti gen. nov., sp. nov., a new member of the family Nacardiaceae isolated from a cave.</title>
        <authorList>
            <person name="Kim I.S."/>
        </authorList>
    </citation>
    <scope>NUCLEOTIDE SEQUENCE [LARGE SCALE GENOMIC DNA]</scope>
    <source>
        <strain evidence="8 9">YC2-7</strain>
    </source>
</reference>
<dbReference type="NCBIfam" id="TIGR03888">
    <property type="entry name" value="nitrile_beta"/>
    <property type="match status" value="1"/>
</dbReference>
<proteinExistence type="inferred from homology"/>
<gene>
    <name evidence="8" type="primary">nthB</name>
    <name evidence="8" type="ORF">FGL95_31400</name>
</gene>
<dbReference type="InterPro" id="IPR008990">
    <property type="entry name" value="Elect_transpt_acc-like_dom_sf"/>
</dbReference>
<dbReference type="InterPro" id="IPR003168">
    <property type="entry name" value="Nitrile_hydratase_bsu"/>
</dbReference>
<dbReference type="GO" id="GO:0046914">
    <property type="term" value="F:transition metal ion binding"/>
    <property type="evidence" value="ECO:0007669"/>
    <property type="project" value="InterPro"/>
</dbReference>
<dbReference type="InterPro" id="IPR042262">
    <property type="entry name" value="CN_hydtase_beta_C"/>
</dbReference>
<dbReference type="Proteomes" id="UP000535543">
    <property type="component" value="Unassembled WGS sequence"/>
</dbReference>
<evidence type="ECO:0000256" key="5">
    <source>
        <dbReference type="PIRNR" id="PIRNR001427"/>
    </source>
</evidence>
<dbReference type="EC" id="4.2.1.84" evidence="5"/>
<dbReference type="GO" id="GO:0018822">
    <property type="term" value="F:nitrile hydratase activity"/>
    <property type="evidence" value="ECO:0007669"/>
    <property type="project" value="UniProtKB-EC"/>
</dbReference>
<evidence type="ECO:0000259" key="7">
    <source>
        <dbReference type="Pfam" id="PF21006"/>
    </source>
</evidence>
<dbReference type="Gene3D" id="2.30.30.50">
    <property type="match status" value="1"/>
</dbReference>
<comment type="similarity">
    <text evidence="2 5">Belongs to the nitrile hydratase subunit beta family.</text>
</comment>
<dbReference type="RefSeq" id="WP_169594886.1">
    <property type="nucleotide sequence ID" value="NZ_VCQU01000019.1"/>
</dbReference>
<comment type="caution">
    <text evidence="8">The sequence shown here is derived from an EMBL/GenBank/DDBJ whole genome shotgun (WGS) entry which is preliminary data.</text>
</comment>
<keyword evidence="3 5" id="KW-0456">Lyase</keyword>
<dbReference type="InterPro" id="IPR024690">
    <property type="entry name" value="CN_hydtase_beta_dom_C"/>
</dbReference>
<comment type="function">
    <text evidence="1 5">NHase catalyzes the hydration of various nitrile compounds to the corresponding amides.</text>
</comment>
<dbReference type="Pfam" id="PF02211">
    <property type="entry name" value="NHase_beta_C"/>
    <property type="match status" value="1"/>
</dbReference>
<organism evidence="8 9">
    <name type="scientific">Antrihabitans stalactiti</name>
    <dbReference type="NCBI Taxonomy" id="2584121"/>
    <lineage>
        <taxon>Bacteria</taxon>
        <taxon>Bacillati</taxon>
        <taxon>Actinomycetota</taxon>
        <taxon>Actinomycetes</taxon>
        <taxon>Mycobacteriales</taxon>
        <taxon>Nocardiaceae</taxon>
        <taxon>Antrihabitans</taxon>
    </lineage>
</organism>
<feature type="domain" description="Nitrile hydratase beta subunit-like N-terminal" evidence="7">
    <location>
        <begin position="1"/>
        <end position="103"/>
    </location>
</feature>
<evidence type="ECO:0000313" key="8">
    <source>
        <dbReference type="EMBL" id="NMN99533.1"/>
    </source>
</evidence>
<dbReference type="PIRSF" id="PIRSF001427">
    <property type="entry name" value="NHase_beta"/>
    <property type="match status" value="1"/>
</dbReference>
<dbReference type="SUPFAM" id="SSF50090">
    <property type="entry name" value="Electron transport accessory proteins"/>
    <property type="match status" value="1"/>
</dbReference>
<evidence type="ECO:0000256" key="1">
    <source>
        <dbReference type="ARBA" id="ARBA00004042"/>
    </source>
</evidence>
<dbReference type="Gene3D" id="1.10.472.20">
    <property type="entry name" value="Nitrile hydratase, beta subunit"/>
    <property type="match status" value="1"/>
</dbReference>
<dbReference type="EMBL" id="VCQU01000019">
    <property type="protein sequence ID" value="NMN99533.1"/>
    <property type="molecule type" value="Genomic_DNA"/>
</dbReference>
<accession>A0A848KKB4</accession>
<protein>
    <recommendedName>
        <fullName evidence="5">Nitrile hydratase subunit beta</fullName>
        <shortName evidence="5">NHase</shortName>
        <ecNumber evidence="5">4.2.1.84</ecNumber>
    </recommendedName>
</protein>
<keyword evidence="9" id="KW-1185">Reference proteome</keyword>
<comment type="catalytic activity">
    <reaction evidence="4 5">
        <text>an aliphatic primary amide = an aliphatic nitrile + H2O</text>
        <dbReference type="Rhea" id="RHEA:12673"/>
        <dbReference type="ChEBI" id="CHEBI:15377"/>
        <dbReference type="ChEBI" id="CHEBI:65285"/>
        <dbReference type="ChEBI" id="CHEBI:80291"/>
        <dbReference type="EC" id="4.2.1.84"/>
    </reaction>
</comment>
<sequence length="218" mass="24127">MDGVHDLGGKQGFATVDHKINEYEHGQTYSDPFHSDWEHLPYSLFFLGVAEMGKFSVDEVRHVVERIAPVHYLVTPYYERYAIGVATLMVETGVLTQAELEAFAGGPFPLALPVTSPGRPARSDNHVYNVGDTVRVRDEYFAGHIRMPAYCRGRTGVIRHRTGEKWPLPDAIGHGRTDGGAEPTYHVEFTGKELFGSDTDADAVMVDLFEGYLEPAGA</sequence>
<dbReference type="Pfam" id="PF21006">
    <property type="entry name" value="NHase_beta_N"/>
    <property type="match status" value="1"/>
</dbReference>